<accession>A0ABN1ZDX7</accession>
<gene>
    <name evidence="2" type="ORF">GCM10009627_21760</name>
</gene>
<name>A0ABN1ZDX7_9MICO</name>
<keyword evidence="1" id="KW-0812">Transmembrane</keyword>
<dbReference type="SUPFAM" id="SSF51306">
    <property type="entry name" value="LexA/Signal peptidase"/>
    <property type="match status" value="1"/>
</dbReference>
<dbReference type="InterPro" id="IPR019533">
    <property type="entry name" value="Peptidase_S26"/>
</dbReference>
<keyword evidence="1" id="KW-0472">Membrane</keyword>
<reference evidence="2 3" key="1">
    <citation type="journal article" date="2019" name="Int. J. Syst. Evol. Microbiol.">
        <title>The Global Catalogue of Microorganisms (GCM) 10K type strain sequencing project: providing services to taxonomists for standard genome sequencing and annotation.</title>
        <authorList>
            <consortium name="The Broad Institute Genomics Platform"/>
            <consortium name="The Broad Institute Genome Sequencing Center for Infectious Disease"/>
            <person name="Wu L."/>
            <person name="Ma J."/>
        </authorList>
    </citation>
    <scope>NUCLEOTIDE SEQUENCE [LARGE SCALE GENOMIC DNA]</scope>
    <source>
        <strain evidence="2 3">JCM 12140</strain>
    </source>
</reference>
<dbReference type="Proteomes" id="UP001501742">
    <property type="component" value="Unassembled WGS sequence"/>
</dbReference>
<evidence type="ECO:0000313" key="2">
    <source>
        <dbReference type="EMBL" id="GAA1493830.1"/>
    </source>
</evidence>
<feature type="transmembrane region" description="Helical" evidence="1">
    <location>
        <begin position="147"/>
        <end position="166"/>
    </location>
</feature>
<dbReference type="EMBL" id="BAAAJX010000010">
    <property type="protein sequence ID" value="GAA1493830.1"/>
    <property type="molecule type" value="Genomic_DNA"/>
</dbReference>
<protein>
    <recommendedName>
        <fullName evidence="4">S26 family signal peptidase</fullName>
    </recommendedName>
</protein>
<dbReference type="CDD" id="cd06530">
    <property type="entry name" value="S26_SPase_I"/>
    <property type="match status" value="1"/>
</dbReference>
<sequence length="294" mass="31055">MSLTPAIPLSGTLPRPFLGGRPVSRSETVMAWSVATIAALLLTAAVLFLTNGGRWFVVETPSMGEAAPVGTLVLDMPVQASSLRIGDIVSYWTPANPDVTYTHRVVAIDPDGGIHARGDVNGAEDPWTLTQENLVGSPVLLVPHLGWLFRAAPILLIGTLLIWALTSAFTDRITRGSLRIAGSALTVSYAAFLLKPFVNVTTISNASAKGTVEATVVSSGMFPVRIDAVGGNTVHLVDGEVGRVTIHELSHHGQYQLMSSIDLDPMGWAALIAACLLPLLFCLAFGRVEAVRAA</sequence>
<feature type="transmembrane region" description="Helical" evidence="1">
    <location>
        <begin position="178"/>
        <end position="198"/>
    </location>
</feature>
<keyword evidence="3" id="KW-1185">Reference proteome</keyword>
<comment type="caution">
    <text evidence="2">The sequence shown here is derived from an EMBL/GenBank/DDBJ whole genome shotgun (WGS) entry which is preliminary data.</text>
</comment>
<proteinExistence type="predicted"/>
<keyword evidence="1" id="KW-1133">Transmembrane helix</keyword>
<evidence type="ECO:0000256" key="1">
    <source>
        <dbReference type="SAM" id="Phobius"/>
    </source>
</evidence>
<feature type="transmembrane region" description="Helical" evidence="1">
    <location>
        <begin position="29"/>
        <end position="49"/>
    </location>
</feature>
<dbReference type="RefSeq" id="WP_204610014.1">
    <property type="nucleotide sequence ID" value="NZ_BAAAJX010000010.1"/>
</dbReference>
<feature type="transmembrane region" description="Helical" evidence="1">
    <location>
        <begin position="266"/>
        <end position="286"/>
    </location>
</feature>
<evidence type="ECO:0000313" key="3">
    <source>
        <dbReference type="Proteomes" id="UP001501742"/>
    </source>
</evidence>
<organism evidence="2 3">
    <name type="scientific">Curtobacterium herbarum</name>
    <dbReference type="NCBI Taxonomy" id="150122"/>
    <lineage>
        <taxon>Bacteria</taxon>
        <taxon>Bacillati</taxon>
        <taxon>Actinomycetota</taxon>
        <taxon>Actinomycetes</taxon>
        <taxon>Micrococcales</taxon>
        <taxon>Microbacteriaceae</taxon>
        <taxon>Curtobacterium</taxon>
    </lineage>
</organism>
<dbReference type="InterPro" id="IPR036286">
    <property type="entry name" value="LexA/Signal_pep-like_sf"/>
</dbReference>
<evidence type="ECO:0008006" key="4">
    <source>
        <dbReference type="Google" id="ProtNLM"/>
    </source>
</evidence>